<dbReference type="InterPro" id="IPR050458">
    <property type="entry name" value="LolB"/>
</dbReference>
<dbReference type="PANTHER" id="PTHR30634">
    <property type="entry name" value="OUTER MEMBRANE LOLAB LIPOPROTEIN INSERTION APPARATUS"/>
    <property type="match status" value="1"/>
</dbReference>
<comment type="caution">
    <text evidence="2">The sequence shown here is derived from an EMBL/GenBank/DDBJ whole genome shotgun (WGS) entry which is preliminary data.</text>
</comment>
<dbReference type="SMART" id="SM00327">
    <property type="entry name" value="VWA"/>
    <property type="match status" value="1"/>
</dbReference>
<feature type="domain" description="VWFA" evidence="1">
    <location>
        <begin position="214"/>
        <end position="373"/>
    </location>
</feature>
<evidence type="ECO:0000313" key="2">
    <source>
        <dbReference type="EMBL" id="OHV96400.1"/>
    </source>
</evidence>
<dbReference type="Pfam" id="PF05762">
    <property type="entry name" value="VWA_CoxE"/>
    <property type="match status" value="1"/>
</dbReference>
<dbReference type="InterPro" id="IPR002035">
    <property type="entry name" value="VWF_A"/>
</dbReference>
<reference evidence="2 3" key="1">
    <citation type="submission" date="2015-06" db="EMBL/GenBank/DDBJ databases">
        <title>Draft genome sequencing of a biphenyl-degrading bacterium, Janthinobacterium lividum MEG1.</title>
        <authorList>
            <person name="Shimodaira J."/>
            <person name="Hatta T."/>
        </authorList>
    </citation>
    <scope>NUCLEOTIDE SEQUENCE [LARGE SCALE GENOMIC DNA]</scope>
    <source>
        <strain evidence="2 3">MEG1</strain>
    </source>
</reference>
<accession>A0A1S1U7H1</accession>
<dbReference type="Gene3D" id="3.40.50.410">
    <property type="entry name" value="von Willebrand factor, type A domain"/>
    <property type="match status" value="1"/>
</dbReference>
<dbReference type="PANTHER" id="PTHR30634:SF16">
    <property type="entry name" value="OUTER-MEMBRANE LIPOPROTEIN LOLB"/>
    <property type="match status" value="1"/>
</dbReference>
<evidence type="ECO:0000313" key="3">
    <source>
        <dbReference type="Proteomes" id="UP000179840"/>
    </source>
</evidence>
<dbReference type="SUPFAM" id="SSF53300">
    <property type="entry name" value="vWA-like"/>
    <property type="match status" value="1"/>
</dbReference>
<dbReference type="EMBL" id="LFKP01000008">
    <property type="protein sequence ID" value="OHV96400.1"/>
    <property type="molecule type" value="Genomic_DNA"/>
</dbReference>
<sequence>MAENLHHQELLRRWRLMLGRYAQPLQTEAWSANDGRLDASLDYLYGREYERKGVLRAGGGGSLDPSQLRAIDWLAQARKLFPQEVYERVQGHAIERYELSGLLRDPAVLASLEPNQALARALIGMRGRLGADMHDAVRAVIRHVVEEITERLRKDFVNAVVGRRNRFRRTQMQSAQNFDWRATIAANLKHYDLASRRLLMARPVFNARVKRSLPWDVILCVDQSASMMDSVIYAAVVAGILSGLPAVNVRLVVFDTSVVDLTHLAADPVEVLLTVQLGGGTNIGRAVQYCEQLVSNPQRTVLALISDFEEGAPPGPLLAALRRMAESRVTLLGLAALDARAQPVYDHGMAQRLADQGMHVAALTPQHFAEWLAGVMG</sequence>
<name>A0A1S1U7H1_9BURK</name>
<protein>
    <submittedName>
        <fullName evidence="2">VWA containing CoxE family protein</fullName>
    </submittedName>
</protein>
<dbReference type="RefSeq" id="WP_071077897.1">
    <property type="nucleotide sequence ID" value="NZ_LFKP01000008.1"/>
</dbReference>
<dbReference type="Proteomes" id="UP000179840">
    <property type="component" value="Unassembled WGS sequence"/>
</dbReference>
<organism evidence="2 3">
    <name type="scientific">Janthinobacterium lividum</name>
    <dbReference type="NCBI Taxonomy" id="29581"/>
    <lineage>
        <taxon>Bacteria</taxon>
        <taxon>Pseudomonadati</taxon>
        <taxon>Pseudomonadota</taxon>
        <taxon>Betaproteobacteria</taxon>
        <taxon>Burkholderiales</taxon>
        <taxon>Oxalobacteraceae</taxon>
        <taxon>Janthinobacterium</taxon>
    </lineage>
</organism>
<dbReference type="InterPro" id="IPR036465">
    <property type="entry name" value="vWFA_dom_sf"/>
</dbReference>
<gene>
    <name evidence="2" type="ORF">AKG95_16695</name>
</gene>
<dbReference type="AlphaFoldDB" id="A0A1S1U7H1"/>
<evidence type="ECO:0000259" key="1">
    <source>
        <dbReference type="SMART" id="SM00327"/>
    </source>
</evidence>
<proteinExistence type="predicted"/>
<dbReference type="InterPro" id="IPR008912">
    <property type="entry name" value="Uncharacterised_CoxE"/>
</dbReference>